<evidence type="ECO:0000256" key="5">
    <source>
        <dbReference type="SAM" id="MobiDB-lite"/>
    </source>
</evidence>
<dbReference type="Gene3D" id="2.60.40.10">
    <property type="entry name" value="Immunoglobulins"/>
    <property type="match status" value="1"/>
</dbReference>
<dbReference type="SUPFAM" id="SSF57850">
    <property type="entry name" value="RING/U-box"/>
    <property type="match status" value="1"/>
</dbReference>
<dbReference type="SMART" id="SM00184">
    <property type="entry name" value="RING"/>
    <property type="match status" value="1"/>
</dbReference>
<dbReference type="InterPro" id="IPR001841">
    <property type="entry name" value="Znf_RING"/>
</dbReference>
<dbReference type="InterPro" id="IPR003961">
    <property type="entry name" value="FN3_dom"/>
</dbReference>
<dbReference type="PROSITE" id="PS50853">
    <property type="entry name" value="FN3"/>
    <property type="match status" value="1"/>
</dbReference>
<reference evidence="8" key="2">
    <citation type="submission" date="2017-05" db="UniProtKB">
        <authorList>
            <consortium name="EnsemblMetazoa"/>
        </authorList>
    </citation>
    <scope>IDENTIFICATION</scope>
</reference>
<dbReference type="InterPro" id="IPR017907">
    <property type="entry name" value="Znf_RING_CS"/>
</dbReference>
<dbReference type="Proteomes" id="UP000007879">
    <property type="component" value="Unassembled WGS sequence"/>
</dbReference>
<gene>
    <name evidence="8" type="primary">109581577</name>
</gene>
<dbReference type="CDD" id="cd19757">
    <property type="entry name" value="Bbox1"/>
    <property type="match status" value="1"/>
</dbReference>
<name>A0A1X7V1D7_AMPQE</name>
<reference evidence="9" key="1">
    <citation type="journal article" date="2010" name="Nature">
        <title>The Amphimedon queenslandica genome and the evolution of animal complexity.</title>
        <authorList>
            <person name="Srivastava M."/>
            <person name="Simakov O."/>
            <person name="Chapman J."/>
            <person name="Fahey B."/>
            <person name="Gauthier M.E."/>
            <person name="Mitros T."/>
            <person name="Richards G.S."/>
            <person name="Conaco C."/>
            <person name="Dacre M."/>
            <person name="Hellsten U."/>
            <person name="Larroux C."/>
            <person name="Putnam N.H."/>
            <person name="Stanke M."/>
            <person name="Adamska M."/>
            <person name="Darling A."/>
            <person name="Degnan S.M."/>
            <person name="Oakley T.H."/>
            <person name="Plachetzki D.C."/>
            <person name="Zhai Y."/>
            <person name="Adamski M."/>
            <person name="Calcino A."/>
            <person name="Cummins S.F."/>
            <person name="Goodstein D.M."/>
            <person name="Harris C."/>
            <person name="Jackson D.J."/>
            <person name="Leys S.P."/>
            <person name="Shu S."/>
            <person name="Woodcroft B.J."/>
            <person name="Vervoort M."/>
            <person name="Kosik K.S."/>
            <person name="Manning G."/>
            <person name="Degnan B.M."/>
            <person name="Rokhsar D.S."/>
        </authorList>
    </citation>
    <scope>NUCLEOTIDE SEQUENCE [LARGE SCALE GENOMIC DNA]</scope>
</reference>
<keyword evidence="1" id="KW-0479">Metal-binding</keyword>
<dbReference type="CDD" id="cd00063">
    <property type="entry name" value="FN3"/>
    <property type="match status" value="1"/>
</dbReference>
<dbReference type="AlphaFoldDB" id="A0A1X7V1D7"/>
<dbReference type="PANTHER" id="PTHR25462">
    <property type="entry name" value="BONUS, ISOFORM C-RELATED"/>
    <property type="match status" value="1"/>
</dbReference>
<keyword evidence="2 4" id="KW-0863">Zinc-finger</keyword>
<evidence type="ECO:0000256" key="4">
    <source>
        <dbReference type="PROSITE-ProRule" id="PRU00175"/>
    </source>
</evidence>
<dbReference type="EnsemblMetazoa" id="Aqu2.1.33397_001">
    <property type="protein sequence ID" value="Aqu2.1.33397_001"/>
    <property type="gene ID" value="Aqu2.1.33397"/>
</dbReference>
<proteinExistence type="predicted"/>
<evidence type="ECO:0000313" key="8">
    <source>
        <dbReference type="EnsemblMetazoa" id="Aqu2.1.33397_001"/>
    </source>
</evidence>
<evidence type="ECO:0000256" key="2">
    <source>
        <dbReference type="ARBA" id="ARBA00022771"/>
    </source>
</evidence>
<evidence type="ECO:0000256" key="3">
    <source>
        <dbReference type="ARBA" id="ARBA00022833"/>
    </source>
</evidence>
<keyword evidence="3" id="KW-0862">Zinc</keyword>
<dbReference type="SUPFAM" id="SSF49265">
    <property type="entry name" value="Fibronectin type III"/>
    <property type="match status" value="1"/>
</dbReference>
<dbReference type="PROSITE" id="PS00518">
    <property type="entry name" value="ZF_RING_1"/>
    <property type="match status" value="1"/>
</dbReference>
<dbReference type="Gene3D" id="3.30.40.10">
    <property type="entry name" value="Zinc/RING finger domain, C3HC4 (zinc finger)"/>
    <property type="match status" value="1"/>
</dbReference>
<dbReference type="OrthoDB" id="443915at2759"/>
<feature type="domain" description="Fibronectin type-III" evidence="7">
    <location>
        <begin position="354"/>
        <end position="456"/>
    </location>
</feature>
<evidence type="ECO:0000256" key="1">
    <source>
        <dbReference type="ARBA" id="ARBA00022723"/>
    </source>
</evidence>
<dbReference type="GO" id="GO:0008270">
    <property type="term" value="F:zinc ion binding"/>
    <property type="evidence" value="ECO:0007669"/>
    <property type="project" value="UniProtKB-KW"/>
</dbReference>
<dbReference type="STRING" id="400682.A0A1X7V1D7"/>
<dbReference type="PANTHER" id="PTHR25462:SF296">
    <property type="entry name" value="MEIOTIC P26, ISOFORM F"/>
    <property type="match status" value="1"/>
</dbReference>
<feature type="compositionally biased region" description="Gly residues" evidence="5">
    <location>
        <begin position="572"/>
        <end position="587"/>
    </location>
</feature>
<dbReference type="InterPro" id="IPR036116">
    <property type="entry name" value="FN3_sf"/>
</dbReference>
<dbReference type="EnsemblMetazoa" id="XM_019995837.1">
    <property type="protein sequence ID" value="XP_019851396.1"/>
    <property type="gene ID" value="LOC109581577"/>
</dbReference>
<dbReference type="Pfam" id="PF13445">
    <property type="entry name" value="zf-RING_UBOX"/>
    <property type="match status" value="1"/>
</dbReference>
<protein>
    <recommendedName>
        <fullName evidence="10">RING-type domain-containing protein</fullName>
    </recommendedName>
</protein>
<evidence type="ECO:0008006" key="10">
    <source>
        <dbReference type="Google" id="ProtNLM"/>
    </source>
</evidence>
<dbReference type="InterPro" id="IPR013783">
    <property type="entry name" value="Ig-like_fold"/>
</dbReference>
<dbReference type="InterPro" id="IPR027370">
    <property type="entry name" value="Znf-RING_euk"/>
</dbReference>
<dbReference type="SMART" id="SM00060">
    <property type="entry name" value="FN3"/>
    <property type="match status" value="1"/>
</dbReference>
<keyword evidence="9" id="KW-1185">Reference proteome</keyword>
<dbReference type="PROSITE" id="PS50089">
    <property type="entry name" value="ZF_RING_2"/>
    <property type="match status" value="1"/>
</dbReference>
<feature type="region of interest" description="Disordered" evidence="5">
    <location>
        <begin position="550"/>
        <end position="587"/>
    </location>
</feature>
<organism evidence="8">
    <name type="scientific">Amphimedon queenslandica</name>
    <name type="common">Sponge</name>
    <dbReference type="NCBI Taxonomy" id="400682"/>
    <lineage>
        <taxon>Eukaryota</taxon>
        <taxon>Metazoa</taxon>
        <taxon>Porifera</taxon>
        <taxon>Demospongiae</taxon>
        <taxon>Heteroscleromorpha</taxon>
        <taxon>Haplosclerida</taxon>
        <taxon>Niphatidae</taxon>
        <taxon>Amphimedon</taxon>
    </lineage>
</organism>
<accession>A0A1X7V1D7</accession>
<dbReference type="InterPro" id="IPR047153">
    <property type="entry name" value="TRIM45/56/19-like"/>
</dbReference>
<dbReference type="InterPro" id="IPR013083">
    <property type="entry name" value="Znf_RING/FYVE/PHD"/>
</dbReference>
<sequence length="692" mass="74526">MQCPRCRDQYSTEGDLQPRIIIVCGHSYCKRCIGVLRKDDSGVITCPQCGQMSKEPDAPNVALMSYIALHTQQSNPDKIRDVAAPRQAVVCQHCNSKEVRFVCYQCLPAGFRFCQHCCETEHSRSFGPLRHHKPVPIDQVKYGAVLPDCPIHPSRACEWFSFDENRFACEDCMNDPSISTENYVDIERAVSDVRDAIPSLMTKVSTMRDRLQVTQNKLGDQLGKMDQVKLSAIEKVRIDFQDFEMALRKRLAYVESQVEETATNQKHLVNEQIERVEVALGSLTTSLIQANLLNQMYDYSLLQRASSVLDQMKKQVVELQDDDLNEPMVPSEISIYVTPEFQTAIDGLGLVGGGPSPKSFKCVMDGGIIQLTWEKPDQHILEYEIICDLVFSEAESTSPAMRDHSFPRHYVTEGHDLSKRIDNLLPGMKYRFRIRSRNKSGWGMWSPSIHGITPSFPLEINFSGKIVKIPLPHDGLYRITACGAKAADGEKKKGGNGAIIEATFKLDKNEVLEILVAGMSTVKGPCSGGGGGTFVGLNGRQDLLIAAGGGGGTRGYEDDDQDGKDASINPNGLGGQGEKWASGGMGGKAGRDALWEGPCWGYGGAGQFENSTSSQSFVSGGKAGEGGGFGGGGAIGAYGGGGGGGYSGGGGGRGGGGGGSYVRSNGLDVVKNIGNTGHGSVIIQVVKSPAET</sequence>
<dbReference type="InParanoid" id="A0A1X7V1D7"/>
<evidence type="ECO:0000259" key="7">
    <source>
        <dbReference type="PROSITE" id="PS50853"/>
    </source>
</evidence>
<feature type="domain" description="RING-type" evidence="6">
    <location>
        <begin position="3"/>
        <end position="49"/>
    </location>
</feature>
<evidence type="ECO:0000313" key="9">
    <source>
        <dbReference type="Proteomes" id="UP000007879"/>
    </source>
</evidence>
<evidence type="ECO:0000259" key="6">
    <source>
        <dbReference type="PROSITE" id="PS50089"/>
    </source>
</evidence>
<dbReference type="KEGG" id="aqu:109581577"/>
<dbReference type="Pfam" id="PF00041">
    <property type="entry name" value="fn3"/>
    <property type="match status" value="1"/>
</dbReference>